<dbReference type="Pfam" id="PF07443">
    <property type="entry name" value="HARP"/>
    <property type="match status" value="1"/>
</dbReference>
<dbReference type="Proteomes" id="UP000193911">
    <property type="component" value="Unassembled WGS sequence"/>
</dbReference>
<proteinExistence type="predicted"/>
<dbReference type="EMBL" id="MWJJ01000002">
    <property type="protein sequence ID" value="OSB16720.1"/>
    <property type="molecule type" value="Genomic_DNA"/>
</dbReference>
<evidence type="ECO:0000259" key="1">
    <source>
        <dbReference type="Pfam" id="PF07443"/>
    </source>
</evidence>
<evidence type="ECO:0000313" key="2">
    <source>
        <dbReference type="EMBL" id="OSB16720.1"/>
    </source>
</evidence>
<gene>
    <name evidence="2" type="ORF">B2H94_11045</name>
</gene>
<evidence type="ECO:0000313" key="3">
    <source>
        <dbReference type="Proteomes" id="UP000193911"/>
    </source>
</evidence>
<reference evidence="2 3" key="1">
    <citation type="submission" date="2017-02" db="EMBL/GenBank/DDBJ databases">
        <title>Differentiating clades of botulinum-neurotoxin-producing Clostridia with a simple, multiplex PCR assay.</title>
        <authorList>
            <person name="Williamson C.H.D."/>
            <person name="Vazquez A."/>
            <person name="Hill K."/>
            <person name="Smith T.J."/>
            <person name="Nottingham R."/>
            <person name="Stone N.E."/>
            <person name="Sobek C.J."/>
            <person name="Cocking J.H."/>
            <person name="Fernandez R.A."/>
            <person name="Caballero P.A."/>
            <person name="Leiser O.P."/>
            <person name="Keim P."/>
            <person name="Sahl J.W."/>
        </authorList>
    </citation>
    <scope>NUCLEOTIDE SEQUENCE [LARGE SCALE GENOMIC DNA]</scope>
    <source>
        <strain evidence="2 3">CLS_DGF_0088_06</strain>
    </source>
</reference>
<dbReference type="InterPro" id="IPR010003">
    <property type="entry name" value="HARP_dom"/>
</dbReference>
<name>A0ABD6RMT2_CLOSG</name>
<organism evidence="2 3">
    <name type="scientific">Clostridium sporogenes</name>
    <dbReference type="NCBI Taxonomy" id="1509"/>
    <lineage>
        <taxon>Bacteria</taxon>
        <taxon>Bacillati</taxon>
        <taxon>Bacillota</taxon>
        <taxon>Clostridia</taxon>
        <taxon>Eubacteriales</taxon>
        <taxon>Clostridiaceae</taxon>
        <taxon>Clostridium</taxon>
    </lineage>
</organism>
<accession>A0ABD6RMT2</accession>
<protein>
    <recommendedName>
        <fullName evidence="1">HARP domain-containing protein</fullName>
    </recommendedName>
</protein>
<dbReference type="RefSeq" id="WP_076171827.1">
    <property type="nucleotide sequence ID" value="NZ_MWJJ01000002.1"/>
</dbReference>
<feature type="domain" description="HARP" evidence="1">
    <location>
        <begin position="12"/>
        <end position="54"/>
    </location>
</feature>
<dbReference type="AlphaFoldDB" id="A0ABD6RMT2"/>
<sequence length="267" mass="30910">MIKIIKINDTLNVSFDYDADIVSKVKTIPGRKYNPNSKSWDMPLQAIHKLNELFDNLDIANDVDQDYKAPKYDFKKELESINYKSLKIFAEWALKNLPDYFYEVAASSTGKYHPQYTQGEGGLVRHTIAAVRIAEELFRNETIQNFNDTEKDIIRVSLMLHDGVKHGLDGSQYTVATHPLEVVKYLEDVYFEVPEETLPDEVIEVMECDLWEDIASCIKSHMGQWNTDYKTGEEILPRPQNEMQKFTHLCDYLASRKILEVNFNVEG</sequence>
<comment type="caution">
    <text evidence="2">The sequence shown here is derived from an EMBL/GenBank/DDBJ whole genome shotgun (WGS) entry which is preliminary data.</text>
</comment>